<sequence length="1126" mass="123074">AFNDISSCTRSIILTSGTLSPMSSFSSELGALFPIQLEANHVIHPSQVWVGTIATGPAGNVLNATYKYTETFSFQDQLGLLVLKICQTIPHGVLCFLPSYNMMEKMTKRWQCAATECAATECAATECAATGCAATESVQPQKIVQPTEIVQSQCVQPQSVCSQSVQPQSVQPQCAATECAATECAATQSMQPHRSVQPENVKPQRVCSHSVQPQRSIPPENVQPENVQPQSVQPQCAQPQCAARECEATESVQPQCAATECAATVCSHRVCSHSVQPQSAATECAATVCSQCPATKSVPPENVQPENVQPQSVQPQCAATQCAARECEATECAATESVQPRRVCSHRDCAATEIVQPQRLCSHRDCATTECAATECAATECAATECAATECATTECVQPQSVQPQSVQPQSVCSHRVCSHRVCSNRECAATQSMQPHRVCSHRECAATVSSHKEYTARECVATECATTVCAATATGLWCEVQRKKSIISEPRRGDKQDFDILLKEFYEAIKYSEDSNFDDEDSVTGVLFLAVCRGKVSEGLDFADNNARAVITVGIPFPNIKDTVVDMKKRYNNDHSSSRGLLSGNEWYEIQAYRALNQALGRCIRHRNDWGALILVDERFSKSNRYIKGLSKWVRNQVHHYYRFNDAVSSLTDFTNARLKDPCPETSMNSTALMLTPSQINSDKSFTRSQNNKSLEVNCKIEKENSPLGEVDLTVSSPIHSDRNVTTPQVYSLFMKSSNKKPVTKNPPSSSTPLSISTKGHALLEVLGSPVTQRGASSVLTDVMLPTPKGKLNFDVKDGVIQSTGGKTDVIGKLEKFKFQQNGAHTVVIGHSMTATGDVPTTETRLEVMNKATPQQTNDTPANKFKADTKFTFQFVKIPPKNPPESSGGDTGKEVSSEPENLDCTSPLFDSESIKEGCLTEHDKAVILDMTPQVTANLTENTASSGPTNRKKLFKLSSTRQANQSIEAPQVSSKTEEVEDNTVGIVRKTQRGRKRKNIPHDVDGKPTKNAKGNLDLLNELDGMADEGKLMKNNNPCETGLCCIKCTTCLVSNLEYVQFSTDECSTDYFKNLHKKYKNHGKLFRACTCDNWQTVEERSHSVKIIKLHRSAVHDNCLQTMTEVLKSG</sequence>
<feature type="region of interest" description="Disordered" evidence="1">
    <location>
        <begin position="207"/>
        <end position="228"/>
    </location>
</feature>
<accession>A0ABM0MP47</accession>
<dbReference type="SMART" id="SM00491">
    <property type="entry name" value="HELICc2"/>
    <property type="match status" value="1"/>
</dbReference>
<feature type="region of interest" description="Disordered" evidence="1">
    <location>
        <begin position="878"/>
        <end position="910"/>
    </location>
</feature>
<feature type="domain" description="ATP-dependent helicase C-terminal" evidence="2">
    <location>
        <begin position="463"/>
        <end position="623"/>
    </location>
</feature>
<dbReference type="Proteomes" id="UP000694865">
    <property type="component" value="Unplaced"/>
</dbReference>
<evidence type="ECO:0000256" key="1">
    <source>
        <dbReference type="SAM" id="MobiDB-lite"/>
    </source>
</evidence>
<dbReference type="CDD" id="cd18788">
    <property type="entry name" value="SF2_C_XPD"/>
    <property type="match status" value="1"/>
</dbReference>
<dbReference type="GeneID" id="102809144"/>
<feature type="compositionally biased region" description="Basic residues" evidence="1">
    <location>
        <begin position="989"/>
        <end position="998"/>
    </location>
</feature>
<dbReference type="InterPro" id="IPR045028">
    <property type="entry name" value="DinG/Rad3-like"/>
</dbReference>
<dbReference type="InterPro" id="IPR027417">
    <property type="entry name" value="P-loop_NTPase"/>
</dbReference>
<dbReference type="PANTHER" id="PTHR11472:SF47">
    <property type="entry name" value="FANCONI ANEMIA GROUP J PROTEIN"/>
    <property type="match status" value="1"/>
</dbReference>
<evidence type="ECO:0000259" key="2">
    <source>
        <dbReference type="SMART" id="SM00491"/>
    </source>
</evidence>
<reference evidence="4" key="1">
    <citation type="submission" date="2025-08" db="UniProtKB">
        <authorList>
            <consortium name="RefSeq"/>
        </authorList>
    </citation>
    <scope>IDENTIFICATION</scope>
    <source>
        <tissue evidence="4">Testes</tissue>
    </source>
</reference>
<dbReference type="RefSeq" id="XP_006821788.1">
    <property type="nucleotide sequence ID" value="XM_006821725.1"/>
</dbReference>
<dbReference type="InterPro" id="IPR006555">
    <property type="entry name" value="ATP-dep_Helicase_C"/>
</dbReference>
<dbReference type="Pfam" id="PF13307">
    <property type="entry name" value="Helicase_C_2"/>
    <property type="match status" value="1"/>
</dbReference>
<dbReference type="PANTHER" id="PTHR11472">
    <property type="entry name" value="DNA REPAIR DEAD HELICASE RAD3/XP-D SUBFAMILY MEMBER"/>
    <property type="match status" value="1"/>
</dbReference>
<organism evidence="3 4">
    <name type="scientific">Saccoglossus kowalevskii</name>
    <name type="common">Acorn worm</name>
    <dbReference type="NCBI Taxonomy" id="10224"/>
    <lineage>
        <taxon>Eukaryota</taxon>
        <taxon>Metazoa</taxon>
        <taxon>Hemichordata</taxon>
        <taxon>Enteropneusta</taxon>
        <taxon>Harrimaniidae</taxon>
        <taxon>Saccoglossus</taxon>
    </lineage>
</organism>
<evidence type="ECO:0000313" key="4">
    <source>
        <dbReference type="RefSeq" id="XP_006821788.1"/>
    </source>
</evidence>
<keyword evidence="3" id="KW-1185">Reference proteome</keyword>
<feature type="compositionally biased region" description="Polar residues" evidence="1">
    <location>
        <begin position="959"/>
        <end position="974"/>
    </location>
</feature>
<dbReference type="Gene3D" id="3.40.50.300">
    <property type="entry name" value="P-loop containing nucleotide triphosphate hydrolases"/>
    <property type="match status" value="2"/>
</dbReference>
<name>A0ABM0MP47_SACKO</name>
<evidence type="ECO:0000313" key="3">
    <source>
        <dbReference type="Proteomes" id="UP000694865"/>
    </source>
</evidence>
<feature type="non-terminal residue" evidence="4">
    <location>
        <position position="1"/>
    </location>
</feature>
<feature type="region of interest" description="Disordered" evidence="1">
    <location>
        <begin position="959"/>
        <end position="1014"/>
    </location>
</feature>
<proteinExistence type="predicted"/>
<protein>
    <submittedName>
        <fullName evidence="4">Uncharacterized protein LOC102809144</fullName>
    </submittedName>
</protein>
<gene>
    <name evidence="4" type="primary">LOC102809144</name>
</gene>